<reference evidence="6" key="1">
    <citation type="submission" date="2021-12" db="EMBL/GenBank/DDBJ databases">
        <title>Discovery of the Pendulisporaceae a myxobacterial family with distinct sporulation behavior and unique specialized metabolism.</title>
        <authorList>
            <person name="Garcia R."/>
            <person name="Popoff A."/>
            <person name="Bader C.D."/>
            <person name="Loehr J."/>
            <person name="Walesch S."/>
            <person name="Walt C."/>
            <person name="Boldt J."/>
            <person name="Bunk B."/>
            <person name="Haeckl F.J.F.P.J."/>
            <person name="Gunesch A.P."/>
            <person name="Birkelbach J."/>
            <person name="Nuebel U."/>
            <person name="Pietschmann T."/>
            <person name="Bach T."/>
            <person name="Mueller R."/>
        </authorList>
    </citation>
    <scope>NUCLEOTIDE SEQUENCE</scope>
    <source>
        <strain evidence="6">MSr11367</strain>
    </source>
</reference>
<keyword evidence="7" id="KW-1185">Reference proteome</keyword>
<dbReference type="PRINTS" id="PR00420">
    <property type="entry name" value="RNGMNOXGNASE"/>
</dbReference>
<keyword evidence="2" id="KW-0285">Flavoprotein</keyword>
<dbReference type="Proteomes" id="UP001374803">
    <property type="component" value="Chromosome"/>
</dbReference>
<dbReference type="Pfam" id="PF01494">
    <property type="entry name" value="FAD_binding_3"/>
    <property type="match status" value="1"/>
</dbReference>
<keyword evidence="4" id="KW-0560">Oxidoreductase</keyword>
<keyword evidence="6" id="KW-0503">Monooxygenase</keyword>
<dbReference type="PANTHER" id="PTHR46496">
    <property type="match status" value="1"/>
</dbReference>
<sequence length="398" mass="43034">MGNTKAIIVGAGIGGLAAAVSLRRVGIDVEVWEQAPELKAMGTGISVISNAVAALQLLGIDLGLGTIRGAVGETAEILNPKGQTIVTSRASDIFKSQPGAKTVCIHRGDLQAGFLEASKGTPIHLGAVASKFERDGKGVRVKFKDGRETRGDILIGADGINSTIRSQLHGASPTRYGGFLCWLATVPFKHPRMTPGWSGQYWGTGKRFGLHDIGQGRAYWWGTQTMPEQQARNWKGGKRELARAFEGWAPETRELIEITPAEDIVTVPSQDRPFIERWGEGPVTLLGDAAHPMLTSLAQGGSSSIEDAVVLASTLATAPDPVRGLRQYEDQRRERTRWMVDTSRKLGVVEQIENPLLILLRTAFLKLTPKGKLWETFERAGTLPPINTAFKLQTASEA</sequence>
<dbReference type="InterPro" id="IPR002938">
    <property type="entry name" value="FAD-bd"/>
</dbReference>
<evidence type="ECO:0000259" key="5">
    <source>
        <dbReference type="Pfam" id="PF01494"/>
    </source>
</evidence>
<gene>
    <name evidence="6" type="ORF">LVJ94_39760</name>
</gene>
<evidence type="ECO:0000256" key="1">
    <source>
        <dbReference type="ARBA" id="ARBA00001974"/>
    </source>
</evidence>
<proteinExistence type="predicted"/>
<dbReference type="SUPFAM" id="SSF51905">
    <property type="entry name" value="FAD/NAD(P)-binding domain"/>
    <property type="match status" value="1"/>
</dbReference>
<dbReference type="GO" id="GO:0004497">
    <property type="term" value="F:monooxygenase activity"/>
    <property type="evidence" value="ECO:0007669"/>
    <property type="project" value="UniProtKB-KW"/>
</dbReference>
<dbReference type="InterPro" id="IPR036188">
    <property type="entry name" value="FAD/NAD-bd_sf"/>
</dbReference>
<evidence type="ECO:0000256" key="4">
    <source>
        <dbReference type="ARBA" id="ARBA00023002"/>
    </source>
</evidence>
<comment type="cofactor">
    <cofactor evidence="1">
        <name>FAD</name>
        <dbReference type="ChEBI" id="CHEBI:57692"/>
    </cofactor>
</comment>
<dbReference type="Gene3D" id="3.50.50.60">
    <property type="entry name" value="FAD/NAD(P)-binding domain"/>
    <property type="match status" value="1"/>
</dbReference>
<protein>
    <submittedName>
        <fullName evidence="6">FAD-dependent monooxygenase</fullName>
    </submittedName>
</protein>
<evidence type="ECO:0000256" key="3">
    <source>
        <dbReference type="ARBA" id="ARBA00022827"/>
    </source>
</evidence>
<dbReference type="EMBL" id="CP089983">
    <property type="protein sequence ID" value="WXB03032.1"/>
    <property type="molecule type" value="Genomic_DNA"/>
</dbReference>
<evidence type="ECO:0000256" key="2">
    <source>
        <dbReference type="ARBA" id="ARBA00022630"/>
    </source>
</evidence>
<dbReference type="RefSeq" id="WP_394832659.1">
    <property type="nucleotide sequence ID" value="NZ_CP089929.1"/>
</dbReference>
<feature type="domain" description="FAD-binding" evidence="5">
    <location>
        <begin position="4"/>
        <end position="342"/>
    </location>
</feature>
<organism evidence="6 7">
    <name type="scientific">Pendulispora rubella</name>
    <dbReference type="NCBI Taxonomy" id="2741070"/>
    <lineage>
        <taxon>Bacteria</taxon>
        <taxon>Pseudomonadati</taxon>
        <taxon>Myxococcota</taxon>
        <taxon>Myxococcia</taxon>
        <taxon>Myxococcales</taxon>
        <taxon>Sorangiineae</taxon>
        <taxon>Pendulisporaceae</taxon>
        <taxon>Pendulispora</taxon>
    </lineage>
</organism>
<evidence type="ECO:0000313" key="7">
    <source>
        <dbReference type="Proteomes" id="UP001374803"/>
    </source>
</evidence>
<keyword evidence="3" id="KW-0274">FAD</keyword>
<dbReference type="PANTHER" id="PTHR46496:SF1">
    <property type="entry name" value="ZEAXANTHIN EPOXIDASE, CHLOROPLASTIC"/>
    <property type="match status" value="1"/>
</dbReference>
<name>A0ABZ2KX16_9BACT</name>
<accession>A0ABZ2KX16</accession>
<evidence type="ECO:0000313" key="6">
    <source>
        <dbReference type="EMBL" id="WXB03032.1"/>
    </source>
</evidence>